<evidence type="ECO:0000256" key="1">
    <source>
        <dbReference type="ARBA" id="ARBA00022801"/>
    </source>
</evidence>
<protein>
    <recommendedName>
        <fullName evidence="2">AB hydrolase-1 domain-containing protein</fullName>
    </recommendedName>
</protein>
<organism evidence="3">
    <name type="scientific">uncultured Thermomicrobiales bacterium</name>
    <dbReference type="NCBI Taxonomy" id="1645740"/>
    <lineage>
        <taxon>Bacteria</taxon>
        <taxon>Pseudomonadati</taxon>
        <taxon>Thermomicrobiota</taxon>
        <taxon>Thermomicrobia</taxon>
        <taxon>Thermomicrobiales</taxon>
        <taxon>environmental samples</taxon>
    </lineage>
</organism>
<dbReference type="AlphaFoldDB" id="A0A6J4ULB1"/>
<sequence>MPLSERATSLAAQLSQVYRDAMQDSVGEIPTIRCSLSPRDSYSALRSARCSPLAQNVEDPQKASHVTIPMSAPTSPAIPSRAEEIDLDGHRITIRTWDGAGPRILLIHGISSAGSAWSPVIPALAAEFTPVAIDMRGHGASSKPERGYLYDDYIHDLEGVLAALGMEYPLIMGHSLGGIVTLWWASRHPDTAAALVIEDSPLRSGLSFMPAFDSWLELNALPATELRARFAAENPHWSATLLDERTALMSTTARNVFAELRADSLAHHGADRLAEIEAIRSPTLLIHGDLETGGMVVPADAEAFVQRLPNARA</sequence>
<dbReference type="GO" id="GO:0016020">
    <property type="term" value="C:membrane"/>
    <property type="evidence" value="ECO:0007669"/>
    <property type="project" value="TreeGrafter"/>
</dbReference>
<accession>A0A6J4ULB1</accession>
<feature type="non-terminal residue" evidence="3">
    <location>
        <position position="313"/>
    </location>
</feature>
<keyword evidence="1" id="KW-0378">Hydrolase</keyword>
<feature type="domain" description="AB hydrolase-1" evidence="2">
    <location>
        <begin position="102"/>
        <end position="255"/>
    </location>
</feature>
<dbReference type="InterPro" id="IPR050266">
    <property type="entry name" value="AB_hydrolase_sf"/>
</dbReference>
<dbReference type="SUPFAM" id="SSF53474">
    <property type="entry name" value="alpha/beta-Hydrolases"/>
    <property type="match status" value="1"/>
</dbReference>
<evidence type="ECO:0000259" key="2">
    <source>
        <dbReference type="Pfam" id="PF00561"/>
    </source>
</evidence>
<dbReference type="EMBL" id="CADCWJ010000244">
    <property type="protein sequence ID" value="CAA9553776.1"/>
    <property type="molecule type" value="Genomic_DNA"/>
</dbReference>
<dbReference type="PANTHER" id="PTHR43798:SF31">
    <property type="entry name" value="AB HYDROLASE SUPERFAMILY PROTEIN YCLE"/>
    <property type="match status" value="1"/>
</dbReference>
<proteinExistence type="predicted"/>
<dbReference type="InterPro" id="IPR029058">
    <property type="entry name" value="AB_hydrolase_fold"/>
</dbReference>
<dbReference type="Gene3D" id="3.40.50.1820">
    <property type="entry name" value="alpha/beta hydrolase"/>
    <property type="match status" value="1"/>
</dbReference>
<name>A0A6J4ULB1_9BACT</name>
<dbReference type="PANTHER" id="PTHR43798">
    <property type="entry name" value="MONOACYLGLYCEROL LIPASE"/>
    <property type="match status" value="1"/>
</dbReference>
<gene>
    <name evidence="3" type="ORF">AVDCRST_MAG87-1062</name>
</gene>
<dbReference type="InterPro" id="IPR000073">
    <property type="entry name" value="AB_hydrolase_1"/>
</dbReference>
<evidence type="ECO:0000313" key="3">
    <source>
        <dbReference type="EMBL" id="CAA9553776.1"/>
    </source>
</evidence>
<dbReference type="PRINTS" id="PR00111">
    <property type="entry name" value="ABHYDROLASE"/>
</dbReference>
<reference evidence="3" key="1">
    <citation type="submission" date="2020-02" db="EMBL/GenBank/DDBJ databases">
        <authorList>
            <person name="Meier V. D."/>
        </authorList>
    </citation>
    <scope>NUCLEOTIDE SEQUENCE</scope>
    <source>
        <strain evidence="3">AVDCRST_MAG87</strain>
    </source>
</reference>
<dbReference type="GO" id="GO:0016787">
    <property type="term" value="F:hydrolase activity"/>
    <property type="evidence" value="ECO:0007669"/>
    <property type="project" value="UniProtKB-KW"/>
</dbReference>
<dbReference type="Pfam" id="PF00561">
    <property type="entry name" value="Abhydrolase_1"/>
    <property type="match status" value="1"/>
</dbReference>